<name>A0ABR0QW04_GOSAR</name>
<feature type="chain" id="PRO_5045362909" evidence="1">
    <location>
        <begin position="21"/>
        <end position="130"/>
    </location>
</feature>
<keyword evidence="3" id="KW-1185">Reference proteome</keyword>
<evidence type="ECO:0000313" key="3">
    <source>
        <dbReference type="Proteomes" id="UP001358586"/>
    </source>
</evidence>
<evidence type="ECO:0000256" key="1">
    <source>
        <dbReference type="SAM" id="SignalP"/>
    </source>
</evidence>
<evidence type="ECO:0000313" key="2">
    <source>
        <dbReference type="EMBL" id="KAK5843156.1"/>
    </source>
</evidence>
<dbReference type="Proteomes" id="UP001358586">
    <property type="component" value="Chromosome 2"/>
</dbReference>
<proteinExistence type="predicted"/>
<sequence>MGFILPFILLKASFQLPVHPFSARIYPRHYNIISHGTSSTPSSSQANSLVHDVGSSSDFHTTIFVPVLIDFLALLDEVQVNEEAMRPSHLVAPSNSLPHDTSIGEVGELFPWRDLLRSTSYPFLLCTIHQ</sequence>
<reference evidence="2 3" key="1">
    <citation type="submission" date="2023-03" db="EMBL/GenBank/DDBJ databases">
        <title>WGS of Gossypium arboreum.</title>
        <authorList>
            <person name="Yu D."/>
        </authorList>
    </citation>
    <scope>NUCLEOTIDE SEQUENCE [LARGE SCALE GENOMIC DNA]</scope>
    <source>
        <tissue evidence="2">Leaf</tissue>
    </source>
</reference>
<dbReference type="EMBL" id="JARKNE010000002">
    <property type="protein sequence ID" value="KAK5843156.1"/>
    <property type="molecule type" value="Genomic_DNA"/>
</dbReference>
<feature type="signal peptide" evidence="1">
    <location>
        <begin position="1"/>
        <end position="20"/>
    </location>
</feature>
<accession>A0ABR0QW04</accession>
<protein>
    <submittedName>
        <fullName evidence="2">Uncharacterized protein</fullName>
    </submittedName>
</protein>
<gene>
    <name evidence="2" type="ORF">PVK06_005599</name>
</gene>
<keyword evidence="1" id="KW-0732">Signal</keyword>
<organism evidence="2 3">
    <name type="scientific">Gossypium arboreum</name>
    <name type="common">Tree cotton</name>
    <name type="synonym">Gossypium nanking</name>
    <dbReference type="NCBI Taxonomy" id="29729"/>
    <lineage>
        <taxon>Eukaryota</taxon>
        <taxon>Viridiplantae</taxon>
        <taxon>Streptophyta</taxon>
        <taxon>Embryophyta</taxon>
        <taxon>Tracheophyta</taxon>
        <taxon>Spermatophyta</taxon>
        <taxon>Magnoliopsida</taxon>
        <taxon>eudicotyledons</taxon>
        <taxon>Gunneridae</taxon>
        <taxon>Pentapetalae</taxon>
        <taxon>rosids</taxon>
        <taxon>malvids</taxon>
        <taxon>Malvales</taxon>
        <taxon>Malvaceae</taxon>
        <taxon>Malvoideae</taxon>
        <taxon>Gossypium</taxon>
    </lineage>
</organism>
<comment type="caution">
    <text evidence="2">The sequence shown here is derived from an EMBL/GenBank/DDBJ whole genome shotgun (WGS) entry which is preliminary data.</text>
</comment>